<name>A0A8S9PNJ2_BRACR</name>
<evidence type="ECO:0000313" key="2">
    <source>
        <dbReference type="EMBL" id="KAF3522754.1"/>
    </source>
</evidence>
<feature type="region of interest" description="Disordered" evidence="1">
    <location>
        <begin position="241"/>
        <end position="260"/>
    </location>
</feature>
<sequence>MDSASSPGSSELLDRNLTIQEGDPKESRQLGVKDTGKEDLKWVGYLQTQPLKRIYAFTHKHLQKGQSYYGRQSTSYALVLHRLCSKCTKEAPAGLIFIHMTCVLCKVVHLRWDRGREEMSKLTKSHRCGSVGGGIDDQKANEAPPIITELVGCTCTFQFKLSTFNFTPKHQSFTISRIFTVRAQAPIPNFGVEERGGTPTTNMHEPTSLASTSAEVGNNNAKETSSVKVAELGELPYVDVSKTDNPKLKINEPRKPGQPY</sequence>
<organism evidence="2 3">
    <name type="scientific">Brassica cretica</name>
    <name type="common">Mustard</name>
    <dbReference type="NCBI Taxonomy" id="69181"/>
    <lineage>
        <taxon>Eukaryota</taxon>
        <taxon>Viridiplantae</taxon>
        <taxon>Streptophyta</taxon>
        <taxon>Embryophyta</taxon>
        <taxon>Tracheophyta</taxon>
        <taxon>Spermatophyta</taxon>
        <taxon>Magnoliopsida</taxon>
        <taxon>eudicotyledons</taxon>
        <taxon>Gunneridae</taxon>
        <taxon>Pentapetalae</taxon>
        <taxon>rosids</taxon>
        <taxon>malvids</taxon>
        <taxon>Brassicales</taxon>
        <taxon>Brassicaceae</taxon>
        <taxon>Brassiceae</taxon>
        <taxon>Brassica</taxon>
    </lineage>
</organism>
<reference evidence="2" key="1">
    <citation type="submission" date="2019-12" db="EMBL/GenBank/DDBJ databases">
        <title>Genome sequencing and annotation of Brassica cretica.</title>
        <authorList>
            <person name="Studholme D.J."/>
            <person name="Sarris P."/>
        </authorList>
    </citation>
    <scope>NUCLEOTIDE SEQUENCE</scope>
    <source>
        <strain evidence="2">PFS-109/04</strain>
        <tissue evidence="2">Leaf</tissue>
    </source>
</reference>
<comment type="caution">
    <text evidence="2">The sequence shown here is derived from an EMBL/GenBank/DDBJ whole genome shotgun (WGS) entry which is preliminary data.</text>
</comment>
<feature type="compositionally biased region" description="Polar residues" evidence="1">
    <location>
        <begin position="198"/>
        <end position="227"/>
    </location>
</feature>
<accession>A0A8S9PNJ2</accession>
<feature type="region of interest" description="Disordered" evidence="1">
    <location>
        <begin position="1"/>
        <end position="30"/>
    </location>
</feature>
<dbReference type="AlphaFoldDB" id="A0A8S9PNJ2"/>
<protein>
    <submittedName>
        <fullName evidence="2">Uncharacterized protein</fullName>
    </submittedName>
</protein>
<feature type="region of interest" description="Disordered" evidence="1">
    <location>
        <begin position="190"/>
        <end position="227"/>
    </location>
</feature>
<dbReference type="Proteomes" id="UP000712600">
    <property type="component" value="Unassembled WGS sequence"/>
</dbReference>
<proteinExistence type="predicted"/>
<gene>
    <name evidence="2" type="ORF">F2Q69_00048691</name>
</gene>
<dbReference type="EMBL" id="QGKX02001347">
    <property type="protein sequence ID" value="KAF3522754.1"/>
    <property type="molecule type" value="Genomic_DNA"/>
</dbReference>
<evidence type="ECO:0000256" key="1">
    <source>
        <dbReference type="SAM" id="MobiDB-lite"/>
    </source>
</evidence>
<evidence type="ECO:0000313" key="3">
    <source>
        <dbReference type="Proteomes" id="UP000712600"/>
    </source>
</evidence>